<accession>A0A2Z6B2Z5</accession>
<keyword evidence="2" id="KW-0175">Coiled coil</keyword>
<protein>
    <submittedName>
        <fullName evidence="5">Efflux transporter, RND family, MFP subunit</fullName>
    </submittedName>
</protein>
<dbReference type="PANTHER" id="PTHR30469:SF38">
    <property type="entry name" value="HLYD FAMILY SECRETION PROTEIN"/>
    <property type="match status" value="1"/>
</dbReference>
<dbReference type="Gene3D" id="2.40.30.170">
    <property type="match status" value="1"/>
</dbReference>
<evidence type="ECO:0000313" key="6">
    <source>
        <dbReference type="Proteomes" id="UP000269883"/>
    </source>
</evidence>
<evidence type="ECO:0000313" key="5">
    <source>
        <dbReference type="EMBL" id="BBD09861.1"/>
    </source>
</evidence>
<dbReference type="Pfam" id="PF25954">
    <property type="entry name" value="Beta-barrel_RND_2"/>
    <property type="match status" value="1"/>
</dbReference>
<dbReference type="GO" id="GO:1990281">
    <property type="term" value="C:efflux pump complex"/>
    <property type="evidence" value="ECO:0007669"/>
    <property type="project" value="TreeGrafter"/>
</dbReference>
<dbReference type="Pfam" id="PF25973">
    <property type="entry name" value="BSH_CzcB"/>
    <property type="match status" value="1"/>
</dbReference>
<evidence type="ECO:0000256" key="2">
    <source>
        <dbReference type="SAM" id="Coils"/>
    </source>
</evidence>
<dbReference type="Gene3D" id="2.40.50.100">
    <property type="match status" value="1"/>
</dbReference>
<feature type="domain" description="CzcB-like barrel-sandwich hybrid" evidence="4">
    <location>
        <begin position="73"/>
        <end position="229"/>
    </location>
</feature>
<dbReference type="OrthoDB" id="176710at2"/>
<name>A0A2Z6B2Z5_9BACT</name>
<dbReference type="EMBL" id="AP017378">
    <property type="protein sequence ID" value="BBD09861.1"/>
    <property type="molecule type" value="Genomic_DNA"/>
</dbReference>
<dbReference type="Gene3D" id="1.10.287.470">
    <property type="entry name" value="Helix hairpin bin"/>
    <property type="match status" value="1"/>
</dbReference>
<organism evidence="5 6">
    <name type="scientific">Desulfovibrio ferrophilus</name>
    <dbReference type="NCBI Taxonomy" id="241368"/>
    <lineage>
        <taxon>Bacteria</taxon>
        <taxon>Pseudomonadati</taxon>
        <taxon>Thermodesulfobacteriota</taxon>
        <taxon>Desulfovibrionia</taxon>
        <taxon>Desulfovibrionales</taxon>
        <taxon>Desulfovibrionaceae</taxon>
        <taxon>Desulfovibrio</taxon>
    </lineage>
</organism>
<dbReference type="AlphaFoldDB" id="A0A2Z6B2Z5"/>
<gene>
    <name evidence="5" type="ORF">DFE_3135</name>
</gene>
<evidence type="ECO:0000259" key="4">
    <source>
        <dbReference type="Pfam" id="PF25973"/>
    </source>
</evidence>
<evidence type="ECO:0000256" key="1">
    <source>
        <dbReference type="ARBA" id="ARBA00009477"/>
    </source>
</evidence>
<feature type="domain" description="CusB-like beta-barrel" evidence="3">
    <location>
        <begin position="247"/>
        <end position="314"/>
    </location>
</feature>
<dbReference type="InterPro" id="IPR058792">
    <property type="entry name" value="Beta-barrel_RND_2"/>
</dbReference>
<dbReference type="InterPro" id="IPR058647">
    <property type="entry name" value="BSH_CzcB-like"/>
</dbReference>
<reference evidence="5 6" key="1">
    <citation type="journal article" date="2018" name="Sci. Adv.">
        <title>Multi-heme cytochromes provide a pathway for survival in energy-limited environments.</title>
        <authorList>
            <person name="Deng X."/>
            <person name="Dohmae N."/>
            <person name="Nealson K.H."/>
            <person name="Hashimoto K."/>
            <person name="Okamoto A."/>
        </authorList>
    </citation>
    <scope>NUCLEOTIDE SEQUENCE [LARGE SCALE GENOMIC DNA]</scope>
    <source>
        <strain evidence="5 6">IS5</strain>
    </source>
</reference>
<dbReference type="NCBIfam" id="TIGR01730">
    <property type="entry name" value="RND_mfp"/>
    <property type="match status" value="1"/>
</dbReference>
<evidence type="ECO:0000259" key="3">
    <source>
        <dbReference type="Pfam" id="PF25954"/>
    </source>
</evidence>
<dbReference type="GO" id="GO:0015562">
    <property type="term" value="F:efflux transmembrane transporter activity"/>
    <property type="evidence" value="ECO:0007669"/>
    <property type="project" value="TreeGrafter"/>
</dbReference>
<dbReference type="KEGG" id="dfl:DFE_3135"/>
<proteinExistence type="inferred from homology"/>
<sequence length="384" mass="41759">MQQSKVITIIVAAATLLLILWFAGAFQSDTLAPGHVAKSGPARQPPQVTTVAHLQQMTEVIESVGTVRPRTETRIEAQVTGKVREVRVRAGDVVKRGEPLIILDDRELTSRRVQAEQSFQSAKAKREQARQAISEAQAGNSKAVAQFQRIQKLFKDKAVTSREMDQAEADYRQALSRLEQAREGLIGAESEARRAAEALEETRIALGYTVIRAPEDMQVARRSVEPGDLAIPGKALLVVQTAGAMRLEAFVREGLIRRVRPGVEMNIVIPALERTARGVVEEVLPSADPATRTFLVKVALPDIPGLHPGMFGRLLVPAGKRNAVLVDVNAIRRVGQLESVLLQDKGSWTWIYVKTGEHQGNEVEILAGLSGGETVGLPGADHAN</sequence>
<dbReference type="RefSeq" id="WP_126380866.1">
    <property type="nucleotide sequence ID" value="NZ_AP017378.1"/>
</dbReference>
<feature type="coiled-coil region" evidence="2">
    <location>
        <begin position="112"/>
        <end position="198"/>
    </location>
</feature>
<dbReference type="Proteomes" id="UP000269883">
    <property type="component" value="Chromosome"/>
</dbReference>
<dbReference type="SUPFAM" id="SSF111369">
    <property type="entry name" value="HlyD-like secretion proteins"/>
    <property type="match status" value="1"/>
</dbReference>
<keyword evidence="6" id="KW-1185">Reference proteome</keyword>
<comment type="similarity">
    <text evidence="1">Belongs to the membrane fusion protein (MFP) (TC 8.A.1) family.</text>
</comment>
<dbReference type="Gene3D" id="2.40.420.20">
    <property type="match status" value="1"/>
</dbReference>
<dbReference type="InterPro" id="IPR006143">
    <property type="entry name" value="RND_pump_MFP"/>
</dbReference>
<dbReference type="PANTHER" id="PTHR30469">
    <property type="entry name" value="MULTIDRUG RESISTANCE PROTEIN MDTA"/>
    <property type="match status" value="1"/>
</dbReference>